<feature type="compositionally biased region" description="Basic and acidic residues" evidence="1">
    <location>
        <begin position="408"/>
        <end position="423"/>
    </location>
</feature>
<evidence type="ECO:0000313" key="2">
    <source>
        <dbReference type="EMBL" id="WFD47460.1"/>
    </source>
</evidence>
<sequence>MDVTVSSGVMQDEHSAHVDMDTARWSLFARRRHRAPGRKHRWSRWLEARRSLDTANTNGTPHTSRDHVPALVVSEPGAHDESRTSHAVHDEALAVAAEAMATGQAHVPQAEEQHAEADTGAEADADPPADAADAPAAVAPTVAPAPPVADDDTLPNPHVDTQATPAPPDAPQSTHDTVPADLREAFTLRLKTIAYLRRVVHGDERFLYSAQLRPSDYVAAVTRRALEDWCAYAECARSNLALALQDTSIRAVLRRTHELERGQPEAWFTADDDTDESHELQVDVVESLSAILAVLCALYAKLLACVDPAFLERLRNDTTPVQISTVYGPMTMQTLLEPFPEAAMLTDADVDTLLALHHILSDFVHKLAKNLTYVSRYASKSEIYEWDALLSSGHFDWDQLVTAFQARQERPPQYDVSTAHDDTPPMPRDSADFSTTPKATKRASFKWFSTGRAKRASYLAHSFFSRSRL</sequence>
<evidence type="ECO:0000256" key="1">
    <source>
        <dbReference type="SAM" id="MobiDB-lite"/>
    </source>
</evidence>
<protein>
    <submittedName>
        <fullName evidence="2">Uncharacterized protein</fullName>
    </submittedName>
</protein>
<keyword evidence="3" id="KW-1185">Reference proteome</keyword>
<dbReference type="Proteomes" id="UP000818624">
    <property type="component" value="Chromosome 2"/>
</dbReference>
<feature type="compositionally biased region" description="Low complexity" evidence="1">
    <location>
        <begin position="128"/>
        <end position="142"/>
    </location>
</feature>
<dbReference type="EMBL" id="CP046235">
    <property type="protein sequence ID" value="WFD47460.1"/>
    <property type="molecule type" value="Genomic_DNA"/>
</dbReference>
<proteinExistence type="predicted"/>
<evidence type="ECO:0000313" key="3">
    <source>
        <dbReference type="Proteomes" id="UP000818624"/>
    </source>
</evidence>
<feature type="region of interest" description="Disordered" evidence="1">
    <location>
        <begin position="408"/>
        <end position="436"/>
    </location>
</feature>
<reference evidence="2 3" key="1">
    <citation type="journal article" date="2020" name="Elife">
        <title>Loss of centromere function drives karyotype evolution in closely related Malassezia species.</title>
        <authorList>
            <person name="Sankaranarayanan S.R."/>
            <person name="Ianiri G."/>
            <person name="Coelho M.A."/>
            <person name="Reza M.H."/>
            <person name="Thimmappa B.C."/>
            <person name="Ganguly P."/>
            <person name="Vadnala R.N."/>
            <person name="Sun S."/>
            <person name="Siddharthan R."/>
            <person name="Tellgren-Roth C."/>
            <person name="Dawson T.L."/>
            <person name="Heitman J."/>
            <person name="Sanyal K."/>
        </authorList>
    </citation>
    <scope>NUCLEOTIDE SEQUENCE [LARGE SCALE GENOMIC DNA]</scope>
    <source>
        <strain evidence="2">CBS14141</strain>
    </source>
</reference>
<name>A0ABY8ERS6_MALFU</name>
<feature type="region of interest" description="Disordered" evidence="1">
    <location>
        <begin position="103"/>
        <end position="176"/>
    </location>
</feature>
<organism evidence="2 3">
    <name type="scientific">Malassezia furfur</name>
    <name type="common">Pityriasis versicolor infection agent</name>
    <name type="synonym">Pityrosporum furfur</name>
    <dbReference type="NCBI Taxonomy" id="55194"/>
    <lineage>
        <taxon>Eukaryota</taxon>
        <taxon>Fungi</taxon>
        <taxon>Dikarya</taxon>
        <taxon>Basidiomycota</taxon>
        <taxon>Ustilaginomycotina</taxon>
        <taxon>Malasseziomycetes</taxon>
        <taxon>Malasseziales</taxon>
        <taxon>Malasseziaceae</taxon>
        <taxon>Malassezia</taxon>
    </lineage>
</organism>
<gene>
    <name evidence="2" type="ORF">GLX27_002112</name>
</gene>
<accession>A0ABY8ERS6</accession>